<evidence type="ECO:0000313" key="3">
    <source>
        <dbReference type="Proteomes" id="UP001161325"/>
    </source>
</evidence>
<accession>A0AA37QC30</accession>
<keyword evidence="1" id="KW-0812">Transmembrane</keyword>
<protein>
    <submittedName>
        <fullName evidence="2">Uncharacterized protein</fullName>
    </submittedName>
</protein>
<evidence type="ECO:0000313" key="2">
    <source>
        <dbReference type="EMBL" id="GLC23520.1"/>
    </source>
</evidence>
<feature type="transmembrane region" description="Helical" evidence="1">
    <location>
        <begin position="37"/>
        <end position="59"/>
    </location>
</feature>
<feature type="transmembrane region" description="Helical" evidence="1">
    <location>
        <begin position="110"/>
        <end position="135"/>
    </location>
</feature>
<organism evidence="2 3">
    <name type="scientific">Roseisolibacter agri</name>
    <dbReference type="NCBI Taxonomy" id="2014610"/>
    <lineage>
        <taxon>Bacteria</taxon>
        <taxon>Pseudomonadati</taxon>
        <taxon>Gemmatimonadota</taxon>
        <taxon>Gemmatimonadia</taxon>
        <taxon>Gemmatimonadales</taxon>
        <taxon>Gemmatimonadaceae</taxon>
        <taxon>Roseisolibacter</taxon>
    </lineage>
</organism>
<dbReference type="Proteomes" id="UP001161325">
    <property type="component" value="Unassembled WGS sequence"/>
</dbReference>
<feature type="transmembrane region" description="Helical" evidence="1">
    <location>
        <begin position="12"/>
        <end position="30"/>
    </location>
</feature>
<keyword evidence="1" id="KW-1133">Transmembrane helix</keyword>
<proteinExistence type="predicted"/>
<comment type="caution">
    <text evidence="2">The sequence shown here is derived from an EMBL/GenBank/DDBJ whole genome shotgun (WGS) entry which is preliminary data.</text>
</comment>
<name>A0AA37QC30_9BACT</name>
<gene>
    <name evidence="2" type="ORF">rosag_00330</name>
</gene>
<dbReference type="RefSeq" id="WP_284347956.1">
    <property type="nucleotide sequence ID" value="NZ_BRXS01000001.1"/>
</dbReference>
<reference evidence="2" key="1">
    <citation type="submission" date="2022-08" db="EMBL/GenBank/DDBJ databases">
        <title>Draft genome sequencing of Roseisolibacter agri AW1220.</title>
        <authorList>
            <person name="Tobiishi Y."/>
            <person name="Tonouchi A."/>
        </authorList>
    </citation>
    <scope>NUCLEOTIDE SEQUENCE</scope>
    <source>
        <strain evidence="2">AW1220</strain>
    </source>
</reference>
<dbReference type="AlphaFoldDB" id="A0AA37QC30"/>
<keyword evidence="3" id="KW-1185">Reference proteome</keyword>
<evidence type="ECO:0000256" key="1">
    <source>
        <dbReference type="SAM" id="Phobius"/>
    </source>
</evidence>
<keyword evidence="1" id="KW-0472">Membrane</keyword>
<sequence length="136" mass="14091">MLDAVLANPALSRAIVVGLFGGVGLALTVTYSRRGPLIYPVYAALLGALALLLARYGALPYGARLAAALVGFMTASLLMYVAVGFRAAAQRRQLQREGRLPPGELHGPSLFGHAWRLGFLVAVGTVVSAGVAFVAA</sequence>
<feature type="transmembrane region" description="Helical" evidence="1">
    <location>
        <begin position="65"/>
        <end position="89"/>
    </location>
</feature>
<dbReference type="EMBL" id="BRXS01000001">
    <property type="protein sequence ID" value="GLC23520.1"/>
    <property type="molecule type" value="Genomic_DNA"/>
</dbReference>